<keyword evidence="2" id="KW-1185">Reference proteome</keyword>
<accession>A0A429ZK33</accession>
<sequence length="67" mass="7582">MISFLSHEDADGLRTLNHFSQGDGLSYIYVLKKIPNSEYKLGFLSTFGSPNANPNINKNIFWENRGC</sequence>
<protein>
    <submittedName>
        <fullName evidence="1">Uncharacterized protein</fullName>
    </submittedName>
</protein>
<evidence type="ECO:0000313" key="2">
    <source>
        <dbReference type="Proteomes" id="UP000287239"/>
    </source>
</evidence>
<dbReference type="AlphaFoldDB" id="A0A429ZK33"/>
<name>A0A429ZK33_9ENTE</name>
<proteinExistence type="predicted"/>
<dbReference type="Proteomes" id="UP000287239">
    <property type="component" value="Unassembled WGS sequence"/>
</dbReference>
<gene>
    <name evidence="1" type="ORF">CBF35_11265</name>
</gene>
<organism evidence="1 2">
    <name type="scientific">Vagococcus salmoninarum</name>
    <dbReference type="NCBI Taxonomy" id="2739"/>
    <lineage>
        <taxon>Bacteria</taxon>
        <taxon>Bacillati</taxon>
        <taxon>Bacillota</taxon>
        <taxon>Bacilli</taxon>
        <taxon>Lactobacillales</taxon>
        <taxon>Enterococcaceae</taxon>
        <taxon>Vagococcus</taxon>
    </lineage>
</organism>
<comment type="caution">
    <text evidence="1">The sequence shown here is derived from an EMBL/GenBank/DDBJ whole genome shotgun (WGS) entry which is preliminary data.</text>
</comment>
<dbReference type="EMBL" id="NGJU01000017">
    <property type="protein sequence ID" value="RST94026.1"/>
    <property type="molecule type" value="Genomic_DNA"/>
</dbReference>
<reference evidence="1 2" key="1">
    <citation type="submission" date="2017-05" db="EMBL/GenBank/DDBJ databases">
        <title>Vagococcus spp. assemblies.</title>
        <authorList>
            <person name="Gulvik C.A."/>
        </authorList>
    </citation>
    <scope>NUCLEOTIDE SEQUENCE [LARGE SCALE GENOMIC DNA]</scope>
    <source>
        <strain evidence="1 2">NCFB 2777</strain>
    </source>
</reference>
<evidence type="ECO:0000313" key="1">
    <source>
        <dbReference type="EMBL" id="RST94026.1"/>
    </source>
</evidence>